<evidence type="ECO:0000313" key="11">
    <source>
        <dbReference type="EMBL" id="KNC83468.1"/>
    </source>
</evidence>
<dbReference type="CDD" id="cd18573">
    <property type="entry name" value="ABC_6TM_ABCB10_like"/>
    <property type="match status" value="1"/>
</dbReference>
<evidence type="ECO:0000256" key="7">
    <source>
        <dbReference type="SAM" id="MobiDB-lite"/>
    </source>
</evidence>
<dbReference type="InterPro" id="IPR039421">
    <property type="entry name" value="Type_1_exporter"/>
</dbReference>
<dbReference type="InterPro" id="IPR003593">
    <property type="entry name" value="AAA+_ATPase"/>
</dbReference>
<dbReference type="GO" id="GO:0005524">
    <property type="term" value="F:ATP binding"/>
    <property type="evidence" value="ECO:0007669"/>
    <property type="project" value="UniProtKB-KW"/>
</dbReference>
<proteinExistence type="predicted"/>
<feature type="domain" description="ABC transmembrane type-1" evidence="10">
    <location>
        <begin position="262"/>
        <end position="546"/>
    </location>
</feature>
<dbReference type="OrthoDB" id="6500128at2759"/>
<evidence type="ECO:0000313" key="12">
    <source>
        <dbReference type="Proteomes" id="UP000054560"/>
    </source>
</evidence>
<dbReference type="AlphaFoldDB" id="A0A0L0G5D0"/>
<dbReference type="PROSITE" id="PS50893">
    <property type="entry name" value="ABC_TRANSPORTER_2"/>
    <property type="match status" value="1"/>
</dbReference>
<dbReference type="GO" id="GO:0015421">
    <property type="term" value="F:ABC-type oligopeptide transporter activity"/>
    <property type="evidence" value="ECO:0007669"/>
    <property type="project" value="TreeGrafter"/>
</dbReference>
<feature type="compositionally biased region" description="Polar residues" evidence="7">
    <location>
        <begin position="151"/>
        <end position="161"/>
    </location>
</feature>
<accession>A0A0L0G5D0</accession>
<dbReference type="Proteomes" id="UP000054560">
    <property type="component" value="Unassembled WGS sequence"/>
</dbReference>
<evidence type="ECO:0000256" key="8">
    <source>
        <dbReference type="SAM" id="Phobius"/>
    </source>
</evidence>
<feature type="compositionally biased region" description="Basic residues" evidence="7">
    <location>
        <begin position="221"/>
        <end position="233"/>
    </location>
</feature>
<dbReference type="SUPFAM" id="SSF52540">
    <property type="entry name" value="P-loop containing nucleoside triphosphate hydrolases"/>
    <property type="match status" value="1"/>
</dbReference>
<dbReference type="PROSITE" id="PS00211">
    <property type="entry name" value="ABC_TRANSPORTER_1"/>
    <property type="match status" value="1"/>
</dbReference>
<feature type="region of interest" description="Disordered" evidence="7">
    <location>
        <begin position="206"/>
        <end position="238"/>
    </location>
</feature>
<evidence type="ECO:0000256" key="4">
    <source>
        <dbReference type="ARBA" id="ARBA00022840"/>
    </source>
</evidence>
<feature type="compositionally biased region" description="Basic residues" evidence="7">
    <location>
        <begin position="91"/>
        <end position="102"/>
    </location>
</feature>
<organism evidence="11 12">
    <name type="scientific">Sphaeroforma arctica JP610</name>
    <dbReference type="NCBI Taxonomy" id="667725"/>
    <lineage>
        <taxon>Eukaryota</taxon>
        <taxon>Ichthyosporea</taxon>
        <taxon>Ichthyophonida</taxon>
        <taxon>Sphaeroforma</taxon>
    </lineage>
</organism>
<keyword evidence="12" id="KW-1185">Reference proteome</keyword>
<dbReference type="GO" id="GO:0016887">
    <property type="term" value="F:ATP hydrolysis activity"/>
    <property type="evidence" value="ECO:0007669"/>
    <property type="project" value="InterPro"/>
</dbReference>
<dbReference type="GO" id="GO:0005743">
    <property type="term" value="C:mitochondrial inner membrane"/>
    <property type="evidence" value="ECO:0007669"/>
    <property type="project" value="TreeGrafter"/>
</dbReference>
<name>A0A0L0G5D0_9EUKA</name>
<keyword evidence="6 8" id="KW-0472">Membrane</keyword>
<keyword evidence="5 8" id="KW-1133">Transmembrane helix</keyword>
<keyword evidence="2 8" id="KW-0812">Transmembrane</keyword>
<dbReference type="EMBL" id="KQ241831">
    <property type="protein sequence ID" value="KNC83468.1"/>
    <property type="molecule type" value="Genomic_DNA"/>
</dbReference>
<dbReference type="Gene3D" id="1.20.1560.10">
    <property type="entry name" value="ABC transporter type 1, transmembrane domain"/>
    <property type="match status" value="1"/>
</dbReference>
<dbReference type="FunFam" id="3.40.50.300:FF:000218">
    <property type="entry name" value="Multidrug ABC transporter ATP-binding protein"/>
    <property type="match status" value="1"/>
</dbReference>
<dbReference type="InterPro" id="IPR003439">
    <property type="entry name" value="ABC_transporter-like_ATP-bd"/>
</dbReference>
<reference evidence="11 12" key="1">
    <citation type="submission" date="2011-02" db="EMBL/GenBank/DDBJ databases">
        <title>The Genome Sequence of Sphaeroforma arctica JP610.</title>
        <authorList>
            <consortium name="The Broad Institute Genome Sequencing Platform"/>
            <person name="Russ C."/>
            <person name="Cuomo C."/>
            <person name="Young S.K."/>
            <person name="Zeng Q."/>
            <person name="Gargeya S."/>
            <person name="Alvarado L."/>
            <person name="Berlin A."/>
            <person name="Chapman S.B."/>
            <person name="Chen Z."/>
            <person name="Freedman E."/>
            <person name="Gellesch M."/>
            <person name="Goldberg J."/>
            <person name="Griggs A."/>
            <person name="Gujja S."/>
            <person name="Heilman E."/>
            <person name="Heiman D."/>
            <person name="Howarth C."/>
            <person name="Mehta T."/>
            <person name="Neiman D."/>
            <person name="Pearson M."/>
            <person name="Roberts A."/>
            <person name="Saif S."/>
            <person name="Shea T."/>
            <person name="Shenoy N."/>
            <person name="Sisk P."/>
            <person name="Stolte C."/>
            <person name="Sykes S."/>
            <person name="White J."/>
            <person name="Yandava C."/>
            <person name="Burger G."/>
            <person name="Gray M.W."/>
            <person name="Holland P.W.H."/>
            <person name="King N."/>
            <person name="Lang F.B.F."/>
            <person name="Roger A.J."/>
            <person name="Ruiz-Trillo I."/>
            <person name="Haas B."/>
            <person name="Nusbaum C."/>
            <person name="Birren B."/>
        </authorList>
    </citation>
    <scope>NUCLEOTIDE SEQUENCE [LARGE SCALE GENOMIC DNA]</scope>
    <source>
        <strain evidence="11 12">JP610</strain>
    </source>
</reference>
<sequence length="823" mass="88305">MLPALNSASRNAAATFNGVFSRVSSATPLAAVKSSNSYSAHIQTSVYTQQRSWLRSGIHPKHVPNSRTHSHGQDHHAVSQFNVRVQTRAYSSKKGKAAKVKTRSVSTSKTLAAPPPNSKNKSLGMKLASVAAQTRDLKKQRLEETSREQTNDMLDSNNSVLHQQGGGHSHGQTNHQGQGRGGDHGNCKAGDAHSYASLYRYGESEAQAASEEADEGVTVGHAHRGHKRPHTHSYKLDTTRGKQVKLTEVLSILKSEYKLMSLAMVGLGASTAATIAFPDALGTIVDVLAEPTTVDTYARIKEITLNMVGIITVGAGATFLHATLLEMVGQKIGASLRKKLYGGIMAQDAAFFDVNRSGELVNRLGIDVHETAEHLVENVGSFTESAMKSASAVGAMVYISPLLTFYSAGVVPMIIGGALFFGKYIKRLSRKHLDALATSTQMAAERFGAIRTVVLCDQQQVEAREYGKVIDMSYLYAERLAYYQGLFLGCSFFIGNGVLLTVVGLGGNMVINNTLSVGQLTAFCLYAGMLSGSVSEVTESASGILRAQGSASRLFQLLEAKPKLGYGTKKLAEGYNGNIRFNGVGFAYPTAPDAQIIEKLDLSVTAGEMVALTGRSGCGKSSVIALLQGLYEPNRGSITIDGVDLRDLDVAWLRSQMGYVQQEPVVFSGTIRSNIVYTKPDATQEEVVEAAKLSNAHEFITHLPKGYDTHVGERGASLSGGQRQRIAIARALLTKPRFLVLDESTSALDEMSEGVVLNSLKSLNRSKKITTLVVAHHLNTLAVCDRVVVMDTGGVVTRDGALNIMSDDAGGQNIYGFKQDCPR</sequence>
<dbReference type="SUPFAM" id="SSF90123">
    <property type="entry name" value="ABC transporter transmembrane region"/>
    <property type="match status" value="1"/>
</dbReference>
<dbReference type="Pfam" id="PF00664">
    <property type="entry name" value="ABC_membrane"/>
    <property type="match status" value="1"/>
</dbReference>
<dbReference type="GeneID" id="25904781"/>
<dbReference type="PANTHER" id="PTHR43394">
    <property type="entry name" value="ATP-DEPENDENT PERMEASE MDL1, MITOCHONDRIAL"/>
    <property type="match status" value="1"/>
</dbReference>
<evidence type="ECO:0000256" key="2">
    <source>
        <dbReference type="ARBA" id="ARBA00022692"/>
    </source>
</evidence>
<evidence type="ECO:0000256" key="3">
    <source>
        <dbReference type="ARBA" id="ARBA00022741"/>
    </source>
</evidence>
<evidence type="ECO:0000256" key="5">
    <source>
        <dbReference type="ARBA" id="ARBA00022989"/>
    </source>
</evidence>
<feature type="transmembrane region" description="Helical" evidence="8">
    <location>
        <begin position="395"/>
        <end position="421"/>
    </location>
</feature>
<dbReference type="RefSeq" id="XP_014157370.1">
    <property type="nucleotide sequence ID" value="XM_014301895.1"/>
</dbReference>
<keyword evidence="4" id="KW-0067">ATP-binding</keyword>
<comment type="subcellular location">
    <subcellularLocation>
        <location evidence="1">Membrane</location>
        <topology evidence="1">Multi-pass membrane protein</topology>
    </subcellularLocation>
</comment>
<evidence type="ECO:0000256" key="6">
    <source>
        <dbReference type="ARBA" id="ARBA00023136"/>
    </source>
</evidence>
<dbReference type="STRING" id="667725.A0A0L0G5D0"/>
<evidence type="ECO:0000256" key="1">
    <source>
        <dbReference type="ARBA" id="ARBA00004141"/>
    </source>
</evidence>
<feature type="transmembrane region" description="Helical" evidence="8">
    <location>
        <begin position="480"/>
        <end position="506"/>
    </location>
</feature>
<dbReference type="PROSITE" id="PS50929">
    <property type="entry name" value="ABC_TM1F"/>
    <property type="match status" value="1"/>
</dbReference>
<dbReference type="PANTHER" id="PTHR43394:SF1">
    <property type="entry name" value="ATP-BINDING CASSETTE SUB-FAMILY B MEMBER 10, MITOCHONDRIAL"/>
    <property type="match status" value="1"/>
</dbReference>
<protein>
    <submittedName>
        <fullName evidence="11">Uncharacterized protein</fullName>
    </submittedName>
</protein>
<dbReference type="GO" id="GO:0090374">
    <property type="term" value="P:oligopeptide export from mitochondrion"/>
    <property type="evidence" value="ECO:0007669"/>
    <property type="project" value="TreeGrafter"/>
</dbReference>
<feature type="domain" description="ABC transporter" evidence="9">
    <location>
        <begin position="579"/>
        <end position="817"/>
    </location>
</feature>
<dbReference type="eggNOG" id="KOG0058">
    <property type="taxonomic scope" value="Eukaryota"/>
</dbReference>
<dbReference type="InterPro" id="IPR017871">
    <property type="entry name" value="ABC_transporter-like_CS"/>
</dbReference>
<dbReference type="SMART" id="SM00382">
    <property type="entry name" value="AAA"/>
    <property type="match status" value="1"/>
</dbReference>
<gene>
    <name evidence="11" type="ORF">SARC_04277</name>
</gene>
<feature type="compositionally biased region" description="Basic and acidic residues" evidence="7">
    <location>
        <begin position="135"/>
        <end position="150"/>
    </location>
</feature>
<dbReference type="Pfam" id="PF00005">
    <property type="entry name" value="ABC_tran"/>
    <property type="match status" value="1"/>
</dbReference>
<dbReference type="InterPro" id="IPR027417">
    <property type="entry name" value="P-loop_NTPase"/>
</dbReference>
<keyword evidence="3" id="KW-0547">Nucleotide-binding</keyword>
<dbReference type="InterPro" id="IPR036640">
    <property type="entry name" value="ABC1_TM_sf"/>
</dbReference>
<evidence type="ECO:0000259" key="9">
    <source>
        <dbReference type="PROSITE" id="PS50893"/>
    </source>
</evidence>
<feature type="region of interest" description="Disordered" evidence="7">
    <location>
        <begin position="89"/>
        <end position="189"/>
    </location>
</feature>
<dbReference type="InterPro" id="IPR011527">
    <property type="entry name" value="ABC1_TM_dom"/>
</dbReference>
<dbReference type="Gene3D" id="3.40.50.300">
    <property type="entry name" value="P-loop containing nucleotide triphosphate hydrolases"/>
    <property type="match status" value="1"/>
</dbReference>
<evidence type="ECO:0000259" key="10">
    <source>
        <dbReference type="PROSITE" id="PS50929"/>
    </source>
</evidence>